<sequence>MAEKESSPGGQKMYIPISLLWLVSIPLLSSVNSLPTPRGTLITCGASNAIASGDLKYVPDDGFTKVGNKATISAPNVMPILRNLRFFPDKSARKYCYAVPVVKGGKYLVRTSYYYGGFDGGTTPPVFDQIIDGTMWGTVNTTDDYSNGLTSYYELVIAAMGKFMSVCLARNSATVSDPFISLLEVEYLDESVYNSTDFKTYALGTVSRAIFGDTDSTISYPEDQYNRYWHPFKDENPTVESKSGVKMLSFWNMPPVSAFSSALTTSRGKNLKVKWPQGSLPESLYYISLYFQDSRTESPYSWRVFDIWVNGKKFYSNLNVTADGVSVFAAQWPLFGQTEIEMTPGDGIPVGPLINAGEVLQLLPLGGRTHTRDVMAMDDLTQTLDKLPSDWYGDPCLPKNHSWTGVTCSYGKLVRILALNFTGMGLSGSLPSSLGNLTSLTHLWLGGNKLSGNIPDMSSATELKSLHLENNQFEGPVPDWLGELHKIQEIFLQNNKLTGGIPKNLHNRSGLNIQTEEGSSATLYRSKRAPSSIAMEVLPAPCTSNPTGQPSRLFSPPFDHGSHCLHNLSAPTSPAGSVPFNCEEKPRVPKYLATPGKVDVAAEEDFELSLVSSWI</sequence>
<dbReference type="PANTHER" id="PTHR45631:SF45">
    <property type="entry name" value="LEUCINE-RICH REPEAT (LRR) FAMILY PROTEIN"/>
    <property type="match status" value="1"/>
</dbReference>
<gene>
    <name evidence="11" type="ORF">SAY86_023522</name>
</gene>
<keyword evidence="4 9" id="KW-0732">Signal</keyword>
<dbReference type="FunFam" id="3.80.10.10:FF:000129">
    <property type="entry name" value="Leucine-rich repeat receptor-like kinase"/>
    <property type="match status" value="1"/>
</dbReference>
<name>A0AAN7M7B3_TRANT</name>
<dbReference type="Pfam" id="PF12819">
    <property type="entry name" value="Malectin_like"/>
    <property type="match status" value="1"/>
</dbReference>
<feature type="domain" description="Malectin-like" evidence="10">
    <location>
        <begin position="42"/>
        <end position="360"/>
    </location>
</feature>
<dbReference type="Gene3D" id="3.80.10.10">
    <property type="entry name" value="Ribonuclease Inhibitor"/>
    <property type="match status" value="1"/>
</dbReference>
<dbReference type="Proteomes" id="UP001346149">
    <property type="component" value="Unassembled WGS sequence"/>
</dbReference>
<keyword evidence="5" id="KW-0677">Repeat</keyword>
<proteinExistence type="predicted"/>
<dbReference type="Pfam" id="PF00560">
    <property type="entry name" value="LRR_1"/>
    <property type="match status" value="2"/>
</dbReference>
<evidence type="ECO:0000256" key="4">
    <source>
        <dbReference type="ARBA" id="ARBA00022729"/>
    </source>
</evidence>
<evidence type="ECO:0000256" key="1">
    <source>
        <dbReference type="ARBA" id="ARBA00004167"/>
    </source>
</evidence>
<comment type="caution">
    <text evidence="11">The sequence shown here is derived from an EMBL/GenBank/DDBJ whole genome shotgun (WGS) entry which is preliminary data.</text>
</comment>
<evidence type="ECO:0000259" key="10">
    <source>
        <dbReference type="Pfam" id="PF12819"/>
    </source>
</evidence>
<evidence type="ECO:0000256" key="2">
    <source>
        <dbReference type="ARBA" id="ARBA00022614"/>
    </source>
</evidence>
<comment type="subcellular location">
    <subcellularLocation>
        <location evidence="1">Membrane</location>
        <topology evidence="1">Single-pass membrane protein</topology>
    </subcellularLocation>
</comment>
<keyword evidence="6" id="KW-1133">Transmembrane helix</keyword>
<evidence type="ECO:0000256" key="8">
    <source>
        <dbReference type="ARBA" id="ARBA00023170"/>
    </source>
</evidence>
<dbReference type="InterPro" id="IPR032675">
    <property type="entry name" value="LRR_dom_sf"/>
</dbReference>
<evidence type="ECO:0000256" key="9">
    <source>
        <dbReference type="SAM" id="SignalP"/>
    </source>
</evidence>
<feature type="signal peptide" evidence="9">
    <location>
        <begin position="1"/>
        <end position="33"/>
    </location>
</feature>
<dbReference type="SUPFAM" id="SSF52058">
    <property type="entry name" value="L domain-like"/>
    <property type="match status" value="1"/>
</dbReference>
<dbReference type="GO" id="GO:0016020">
    <property type="term" value="C:membrane"/>
    <property type="evidence" value="ECO:0007669"/>
    <property type="project" value="UniProtKB-SubCell"/>
</dbReference>
<keyword evidence="8" id="KW-0675">Receptor</keyword>
<dbReference type="AlphaFoldDB" id="A0AAN7M7B3"/>
<evidence type="ECO:0000256" key="7">
    <source>
        <dbReference type="ARBA" id="ARBA00023136"/>
    </source>
</evidence>
<evidence type="ECO:0000256" key="5">
    <source>
        <dbReference type="ARBA" id="ARBA00022737"/>
    </source>
</evidence>
<keyword evidence="2" id="KW-0433">Leucine-rich repeat</keyword>
<dbReference type="InterPro" id="IPR024788">
    <property type="entry name" value="Malectin-like_Carb-bd_dom"/>
</dbReference>
<reference evidence="11 12" key="1">
    <citation type="journal article" date="2023" name="Hortic Res">
        <title>Pangenome of water caltrop reveals structural variations and asymmetric subgenome divergence after allopolyploidization.</title>
        <authorList>
            <person name="Zhang X."/>
            <person name="Chen Y."/>
            <person name="Wang L."/>
            <person name="Yuan Y."/>
            <person name="Fang M."/>
            <person name="Shi L."/>
            <person name="Lu R."/>
            <person name="Comes H.P."/>
            <person name="Ma Y."/>
            <person name="Chen Y."/>
            <person name="Huang G."/>
            <person name="Zhou Y."/>
            <person name="Zheng Z."/>
            <person name="Qiu Y."/>
        </authorList>
    </citation>
    <scope>NUCLEOTIDE SEQUENCE [LARGE SCALE GENOMIC DNA]</scope>
    <source>
        <strain evidence="11">F231</strain>
    </source>
</reference>
<dbReference type="EMBL" id="JAXQNO010000008">
    <property type="protein sequence ID" value="KAK4793087.1"/>
    <property type="molecule type" value="Genomic_DNA"/>
</dbReference>
<organism evidence="11 12">
    <name type="scientific">Trapa natans</name>
    <name type="common">Water chestnut</name>
    <dbReference type="NCBI Taxonomy" id="22666"/>
    <lineage>
        <taxon>Eukaryota</taxon>
        <taxon>Viridiplantae</taxon>
        <taxon>Streptophyta</taxon>
        <taxon>Embryophyta</taxon>
        <taxon>Tracheophyta</taxon>
        <taxon>Spermatophyta</taxon>
        <taxon>Magnoliopsida</taxon>
        <taxon>eudicotyledons</taxon>
        <taxon>Gunneridae</taxon>
        <taxon>Pentapetalae</taxon>
        <taxon>rosids</taxon>
        <taxon>malvids</taxon>
        <taxon>Myrtales</taxon>
        <taxon>Lythraceae</taxon>
        <taxon>Trapa</taxon>
    </lineage>
</organism>
<keyword evidence="3" id="KW-0812">Transmembrane</keyword>
<evidence type="ECO:0000256" key="3">
    <source>
        <dbReference type="ARBA" id="ARBA00022692"/>
    </source>
</evidence>
<evidence type="ECO:0000313" key="12">
    <source>
        <dbReference type="Proteomes" id="UP001346149"/>
    </source>
</evidence>
<protein>
    <recommendedName>
        <fullName evidence="10">Malectin-like domain-containing protein</fullName>
    </recommendedName>
</protein>
<accession>A0AAN7M7B3</accession>
<keyword evidence="12" id="KW-1185">Reference proteome</keyword>
<evidence type="ECO:0000256" key="6">
    <source>
        <dbReference type="ARBA" id="ARBA00022989"/>
    </source>
</evidence>
<evidence type="ECO:0000313" key="11">
    <source>
        <dbReference type="EMBL" id="KAK4793087.1"/>
    </source>
</evidence>
<feature type="chain" id="PRO_5042815487" description="Malectin-like domain-containing protein" evidence="9">
    <location>
        <begin position="34"/>
        <end position="615"/>
    </location>
</feature>
<dbReference type="PANTHER" id="PTHR45631">
    <property type="entry name" value="OS07G0107800 PROTEIN-RELATED"/>
    <property type="match status" value="1"/>
</dbReference>
<dbReference type="InterPro" id="IPR001611">
    <property type="entry name" value="Leu-rich_rpt"/>
</dbReference>
<keyword evidence="7" id="KW-0472">Membrane</keyword>